<dbReference type="Proteomes" id="UP000053257">
    <property type="component" value="Unassembled WGS sequence"/>
</dbReference>
<reference evidence="2 3" key="1">
    <citation type="journal article" date="2014" name="PLoS Genet.">
        <title>Analysis of the Phlebiopsis gigantea genome, transcriptome and secretome provides insight into its pioneer colonization strategies of wood.</title>
        <authorList>
            <person name="Hori C."/>
            <person name="Ishida T."/>
            <person name="Igarashi K."/>
            <person name="Samejima M."/>
            <person name="Suzuki H."/>
            <person name="Master E."/>
            <person name="Ferreira P."/>
            <person name="Ruiz-Duenas F.J."/>
            <person name="Held B."/>
            <person name="Canessa P."/>
            <person name="Larrondo L.F."/>
            <person name="Schmoll M."/>
            <person name="Druzhinina I.S."/>
            <person name="Kubicek C.P."/>
            <person name="Gaskell J.A."/>
            <person name="Kersten P."/>
            <person name="St John F."/>
            <person name="Glasner J."/>
            <person name="Sabat G."/>
            <person name="Splinter BonDurant S."/>
            <person name="Syed K."/>
            <person name="Yadav J."/>
            <person name="Mgbeahuruike A.C."/>
            <person name="Kovalchuk A."/>
            <person name="Asiegbu F.O."/>
            <person name="Lackner G."/>
            <person name="Hoffmeister D."/>
            <person name="Rencoret J."/>
            <person name="Gutierrez A."/>
            <person name="Sun H."/>
            <person name="Lindquist E."/>
            <person name="Barry K."/>
            <person name="Riley R."/>
            <person name="Grigoriev I.V."/>
            <person name="Henrissat B."/>
            <person name="Kues U."/>
            <person name="Berka R.M."/>
            <person name="Martinez A.T."/>
            <person name="Covert S.F."/>
            <person name="Blanchette R.A."/>
            <person name="Cullen D."/>
        </authorList>
    </citation>
    <scope>NUCLEOTIDE SEQUENCE [LARGE SCALE GENOMIC DNA]</scope>
    <source>
        <strain evidence="2 3">11061_1 CR5-6</strain>
    </source>
</reference>
<evidence type="ECO:0000313" key="2">
    <source>
        <dbReference type="EMBL" id="KIP02901.1"/>
    </source>
</evidence>
<dbReference type="EMBL" id="KN840646">
    <property type="protein sequence ID" value="KIP02901.1"/>
    <property type="molecule type" value="Genomic_DNA"/>
</dbReference>
<proteinExistence type="predicted"/>
<gene>
    <name evidence="2" type="ORF">PHLGIDRAFT_272140</name>
</gene>
<dbReference type="AlphaFoldDB" id="A0A0C3RRU7"/>
<feature type="region of interest" description="Disordered" evidence="1">
    <location>
        <begin position="142"/>
        <end position="221"/>
    </location>
</feature>
<dbReference type="HOGENOM" id="CLU_1038667_0_0_1"/>
<accession>A0A0C3RRU7</accession>
<evidence type="ECO:0000256" key="1">
    <source>
        <dbReference type="SAM" id="MobiDB-lite"/>
    </source>
</evidence>
<feature type="compositionally biased region" description="Basic residues" evidence="1">
    <location>
        <begin position="154"/>
        <end position="182"/>
    </location>
</feature>
<keyword evidence="3" id="KW-1185">Reference proteome</keyword>
<feature type="region of interest" description="Disordered" evidence="1">
    <location>
        <begin position="1"/>
        <end position="23"/>
    </location>
</feature>
<name>A0A0C3RRU7_PHLG1</name>
<organism evidence="2 3">
    <name type="scientific">Phlebiopsis gigantea (strain 11061_1 CR5-6)</name>
    <name type="common">White-rot fungus</name>
    <name type="synonym">Peniophora gigantea</name>
    <dbReference type="NCBI Taxonomy" id="745531"/>
    <lineage>
        <taxon>Eukaryota</taxon>
        <taxon>Fungi</taxon>
        <taxon>Dikarya</taxon>
        <taxon>Basidiomycota</taxon>
        <taxon>Agaricomycotina</taxon>
        <taxon>Agaricomycetes</taxon>
        <taxon>Polyporales</taxon>
        <taxon>Phanerochaetaceae</taxon>
        <taxon>Phlebiopsis</taxon>
    </lineage>
</organism>
<feature type="compositionally biased region" description="Low complexity" evidence="1">
    <location>
        <begin position="183"/>
        <end position="193"/>
    </location>
</feature>
<protein>
    <submittedName>
        <fullName evidence="2">Uncharacterized protein</fullName>
    </submittedName>
</protein>
<evidence type="ECO:0000313" key="3">
    <source>
        <dbReference type="Proteomes" id="UP000053257"/>
    </source>
</evidence>
<sequence>MAASTLARHCSTVQRGTPEATMSAAPIPGTLSHEVARLPASTVPTPLCPFDATARRWGFPAFKGVPSVSLRCAGELAYPAAGRGRGGGLDKLVHTWCMTSRRKDLRAECKGFFCWPSCVSTQHQQEHKLHISFVANNSPHTASDSRSCNLPPRPRQRSPCRSSTRRRTRRPRSGTRARRTARCTRTASARMRAGVATAQGTSTNQPAARYTRGSGSAVAGPSQSMYSAHAVGARRSWCRAACRCASDGRARTRARSRTRCAHHPYWGS</sequence>